<keyword evidence="2" id="KW-0808">Transferase</keyword>
<dbReference type="InterPro" id="IPR027417">
    <property type="entry name" value="P-loop_NTPase"/>
</dbReference>
<evidence type="ECO:0000313" key="3">
    <source>
        <dbReference type="Proteomes" id="UP000199691"/>
    </source>
</evidence>
<dbReference type="SUPFAM" id="SSF52540">
    <property type="entry name" value="P-loop containing nucleoside triphosphate hydrolases"/>
    <property type="match status" value="1"/>
</dbReference>
<keyword evidence="2" id="KW-0723">Serine/threonine-protein kinase</keyword>
<dbReference type="PROSITE" id="PS50043">
    <property type="entry name" value="HTH_LUXR_2"/>
    <property type="match status" value="1"/>
</dbReference>
<dbReference type="EMBL" id="FNIX01000001">
    <property type="protein sequence ID" value="SDO11967.1"/>
    <property type="molecule type" value="Genomic_DNA"/>
</dbReference>
<dbReference type="Gene3D" id="1.10.10.10">
    <property type="entry name" value="Winged helix-like DNA-binding domain superfamily/Winged helix DNA-binding domain"/>
    <property type="match status" value="1"/>
</dbReference>
<dbReference type="RefSeq" id="WP_090095742.1">
    <property type="nucleotide sequence ID" value="NZ_FNIX01000001.1"/>
</dbReference>
<keyword evidence="3" id="KW-1185">Reference proteome</keyword>
<dbReference type="PRINTS" id="PR00038">
    <property type="entry name" value="HTHLUXR"/>
</dbReference>
<feature type="domain" description="HTH luxR-type" evidence="1">
    <location>
        <begin position="655"/>
        <end position="720"/>
    </location>
</feature>
<sequence length="723" mass="77968">MTVRGTLSAQTTTLIGRGAVLAETEVLLRETRLVTLTGAGGAGKSRLAVEAGRSLAAAEAFQHGVRRVRLGDLGDPALLARVVAAELRIVDNAPDGGFGRLVESLHDKHLLLVLDDCEHLLDAVRHLVHHLRRDCEGLTILVTSREPLGIYGERVLRVPPLSVDDAVRLFEDRAGVVAEQADVTALCTAVDGLPLSVELVAARPAGTPLTEVLDGLGPVTLDQVLGWAARRCTDEERLVWAALSVFPADFDLAAAEAVADADVQQPLCALVRRSIVVATTSPVTGETRYRLLSAVSQFGARLLTDADEPLRRHALHYNEFVDEVARSWFSPGEALWMGRLWEEWPNVRAAIGHALRTPGLAAVGATMAMNGQRARFTSFAGMLGQAWDLLAAAREAITEAPLRTSLLAHCAYMAQARGDMATAIPLMNEARTLPRLPVTDVHLVLAEATHLFFVEGSPDCVPLYAHVVELCRRHASPGDTYITELMHAMATCFLLDAEAADKATTGLIRQAESNGVNWSHAWGLWLRGLHELLHGDPAEVHGPALRALRIQLTLGDTWGAPFSLWLLACACAELGAFDRAARLLGALRSQERISRISFGGMSPFQQVLERADRGTRRALGDDYQVITTLGADLRPEQAVAFALEPVPASERRPVVPALPGGLSRQEFTIAGLVAEGCTSKQIAARLFISPRTADRHVVNISVKLGLPSRTALAAWHRSAATDR</sequence>
<dbReference type="GO" id="GO:0004674">
    <property type="term" value="F:protein serine/threonine kinase activity"/>
    <property type="evidence" value="ECO:0007669"/>
    <property type="project" value="UniProtKB-KW"/>
</dbReference>
<dbReference type="PANTHER" id="PTHR47691:SF3">
    <property type="entry name" value="HTH-TYPE TRANSCRIPTIONAL REGULATOR RV0890C-RELATED"/>
    <property type="match status" value="1"/>
</dbReference>
<dbReference type="Gene3D" id="3.40.50.300">
    <property type="entry name" value="P-loop containing nucleotide triphosphate hydrolases"/>
    <property type="match status" value="1"/>
</dbReference>
<dbReference type="GO" id="GO:0043531">
    <property type="term" value="F:ADP binding"/>
    <property type="evidence" value="ECO:0007669"/>
    <property type="project" value="InterPro"/>
</dbReference>
<dbReference type="OrthoDB" id="3665050at2"/>
<dbReference type="Pfam" id="PF00196">
    <property type="entry name" value="GerE"/>
    <property type="match status" value="1"/>
</dbReference>
<protein>
    <submittedName>
        <fullName evidence="2">Non-specific serine/threonine protein kinase</fullName>
    </submittedName>
</protein>
<dbReference type="InterPro" id="IPR036388">
    <property type="entry name" value="WH-like_DNA-bd_sf"/>
</dbReference>
<dbReference type="SMART" id="SM00421">
    <property type="entry name" value="HTH_LUXR"/>
    <property type="match status" value="1"/>
</dbReference>
<evidence type="ECO:0000313" key="2">
    <source>
        <dbReference type="EMBL" id="SDO11967.1"/>
    </source>
</evidence>
<reference evidence="3" key="1">
    <citation type="submission" date="2016-10" db="EMBL/GenBank/DDBJ databases">
        <authorList>
            <person name="Varghese N."/>
            <person name="Submissions S."/>
        </authorList>
    </citation>
    <scope>NUCLEOTIDE SEQUENCE [LARGE SCALE GENOMIC DNA]</scope>
    <source>
        <strain evidence="3">CGMCC 4.6609</strain>
    </source>
</reference>
<dbReference type="AlphaFoldDB" id="A0A1H0GYL0"/>
<dbReference type="CDD" id="cd06170">
    <property type="entry name" value="LuxR_C_like"/>
    <property type="match status" value="1"/>
</dbReference>
<dbReference type="GO" id="GO:0003677">
    <property type="term" value="F:DNA binding"/>
    <property type="evidence" value="ECO:0007669"/>
    <property type="project" value="InterPro"/>
</dbReference>
<gene>
    <name evidence="2" type="ORF">SAMN05421507_1011423</name>
</gene>
<dbReference type="InterPro" id="IPR000792">
    <property type="entry name" value="Tscrpt_reg_LuxR_C"/>
</dbReference>
<dbReference type="PANTHER" id="PTHR47691">
    <property type="entry name" value="REGULATOR-RELATED"/>
    <property type="match status" value="1"/>
</dbReference>
<name>A0A1H0GYL0_9PSEU</name>
<dbReference type="PRINTS" id="PR00364">
    <property type="entry name" value="DISEASERSIST"/>
</dbReference>
<dbReference type="STRING" id="641025.SAMN05421507_1011423"/>
<dbReference type="InterPro" id="IPR016032">
    <property type="entry name" value="Sig_transdc_resp-reg_C-effctor"/>
</dbReference>
<dbReference type="SUPFAM" id="SSF46894">
    <property type="entry name" value="C-terminal effector domain of the bipartite response regulators"/>
    <property type="match status" value="1"/>
</dbReference>
<proteinExistence type="predicted"/>
<keyword evidence="2" id="KW-0418">Kinase</keyword>
<dbReference type="Proteomes" id="UP000199691">
    <property type="component" value="Unassembled WGS sequence"/>
</dbReference>
<dbReference type="GO" id="GO:0006355">
    <property type="term" value="P:regulation of DNA-templated transcription"/>
    <property type="evidence" value="ECO:0007669"/>
    <property type="project" value="InterPro"/>
</dbReference>
<organism evidence="2 3">
    <name type="scientific">Lentzea jiangxiensis</name>
    <dbReference type="NCBI Taxonomy" id="641025"/>
    <lineage>
        <taxon>Bacteria</taxon>
        <taxon>Bacillati</taxon>
        <taxon>Actinomycetota</taxon>
        <taxon>Actinomycetes</taxon>
        <taxon>Pseudonocardiales</taxon>
        <taxon>Pseudonocardiaceae</taxon>
        <taxon>Lentzea</taxon>
    </lineage>
</organism>
<evidence type="ECO:0000259" key="1">
    <source>
        <dbReference type="PROSITE" id="PS50043"/>
    </source>
</evidence>
<accession>A0A1H0GYL0</accession>